<feature type="domain" description="Cytochrome b561 bacterial/Ni-hydrogenase" evidence="13">
    <location>
        <begin position="170"/>
        <end position="375"/>
    </location>
</feature>
<keyword evidence="7" id="KW-0479">Metal-binding</keyword>
<dbReference type="Gene3D" id="1.20.950.20">
    <property type="entry name" value="Transmembrane di-heme cytochromes, Chain C"/>
    <property type="match status" value="1"/>
</dbReference>
<comment type="caution">
    <text evidence="14">The sequence shown here is derived from an EMBL/GenBank/DDBJ whole genome shotgun (WGS) entry which is preliminary data.</text>
</comment>
<dbReference type="GO" id="GO:0020037">
    <property type="term" value="F:heme binding"/>
    <property type="evidence" value="ECO:0007669"/>
    <property type="project" value="TreeGrafter"/>
</dbReference>
<keyword evidence="6 12" id="KW-0812">Transmembrane</keyword>
<dbReference type="InterPro" id="IPR016174">
    <property type="entry name" value="Di-haem_cyt_TM"/>
</dbReference>
<dbReference type="NCBIfam" id="TIGR02125">
    <property type="entry name" value="CytB-hydogenase"/>
    <property type="match status" value="1"/>
</dbReference>
<evidence type="ECO:0000256" key="12">
    <source>
        <dbReference type="SAM" id="Phobius"/>
    </source>
</evidence>
<organism evidence="14 15">
    <name type="scientific">Corynebacterium canis</name>
    <dbReference type="NCBI Taxonomy" id="679663"/>
    <lineage>
        <taxon>Bacteria</taxon>
        <taxon>Bacillati</taxon>
        <taxon>Actinomycetota</taxon>
        <taxon>Actinomycetes</taxon>
        <taxon>Mycobacteriales</taxon>
        <taxon>Corynebacteriaceae</taxon>
        <taxon>Corynebacterium</taxon>
    </lineage>
</organism>
<evidence type="ECO:0000256" key="8">
    <source>
        <dbReference type="ARBA" id="ARBA00022982"/>
    </source>
</evidence>
<dbReference type="Gene3D" id="3.40.1110.10">
    <property type="entry name" value="Calcium-transporting ATPase, cytoplasmic domain N"/>
    <property type="match status" value="1"/>
</dbReference>
<dbReference type="Proteomes" id="UP000320791">
    <property type="component" value="Unassembled WGS sequence"/>
</dbReference>
<keyword evidence="5" id="KW-0349">Heme</keyword>
<comment type="similarity">
    <text evidence="2">Belongs to the HupC/HyaC/HydC family.</text>
</comment>
<dbReference type="PANTHER" id="PTHR30485">
    <property type="entry name" value="NI/FE-HYDROGENASE 1 B-TYPE CYTOCHROME SUBUNIT"/>
    <property type="match status" value="1"/>
</dbReference>
<keyword evidence="15" id="KW-1185">Reference proteome</keyword>
<comment type="subcellular location">
    <subcellularLocation>
        <location evidence="1">Cell membrane</location>
        <topology evidence="1">Multi-pass membrane protein</topology>
    </subcellularLocation>
</comment>
<dbReference type="InterPro" id="IPR011577">
    <property type="entry name" value="Cyt_b561_bac/Ni-Hgenase"/>
</dbReference>
<dbReference type="PRINTS" id="PR00161">
    <property type="entry name" value="NIHGNASECYTB"/>
</dbReference>
<feature type="transmembrane region" description="Helical" evidence="12">
    <location>
        <begin position="179"/>
        <end position="196"/>
    </location>
</feature>
<dbReference type="InterPro" id="IPR000516">
    <property type="entry name" value="Ni-dep_Hydgase_cyt-B"/>
</dbReference>
<evidence type="ECO:0000256" key="1">
    <source>
        <dbReference type="ARBA" id="ARBA00004651"/>
    </source>
</evidence>
<dbReference type="GO" id="GO:0000166">
    <property type="term" value="F:nucleotide binding"/>
    <property type="evidence" value="ECO:0007669"/>
    <property type="project" value="InterPro"/>
</dbReference>
<reference evidence="14 15" key="1">
    <citation type="submission" date="2019-08" db="EMBL/GenBank/DDBJ databases">
        <authorList>
            <person name="Lei W."/>
        </authorList>
    </citation>
    <scope>NUCLEOTIDE SEQUENCE [LARGE SCALE GENOMIC DNA]</scope>
    <source>
        <strain evidence="14 15">CCUG 58627</strain>
    </source>
</reference>
<name>A0A5C5ULS4_9CORY</name>
<dbReference type="AlphaFoldDB" id="A0A5C5ULS4"/>
<dbReference type="GO" id="GO:0005886">
    <property type="term" value="C:plasma membrane"/>
    <property type="evidence" value="ECO:0007669"/>
    <property type="project" value="UniProtKB-SubCell"/>
</dbReference>
<keyword evidence="10" id="KW-0408">Iron</keyword>
<evidence type="ECO:0000256" key="7">
    <source>
        <dbReference type="ARBA" id="ARBA00022723"/>
    </source>
</evidence>
<dbReference type="SUPFAM" id="SSF81342">
    <property type="entry name" value="Transmembrane di-heme cytochromes"/>
    <property type="match status" value="1"/>
</dbReference>
<gene>
    <name evidence="14" type="primary">cybH</name>
    <name evidence="14" type="ORF">FRX94_04200</name>
</gene>
<keyword evidence="4" id="KW-1003">Cell membrane</keyword>
<evidence type="ECO:0000256" key="9">
    <source>
        <dbReference type="ARBA" id="ARBA00022989"/>
    </source>
</evidence>
<dbReference type="InterPro" id="IPR051542">
    <property type="entry name" value="Hydrogenase_cytochrome"/>
</dbReference>
<keyword evidence="11 12" id="KW-0472">Membrane</keyword>
<evidence type="ECO:0000313" key="15">
    <source>
        <dbReference type="Proteomes" id="UP000320791"/>
    </source>
</evidence>
<feature type="transmembrane region" description="Helical" evidence="12">
    <location>
        <begin position="294"/>
        <end position="313"/>
    </location>
</feature>
<dbReference type="RefSeq" id="WP_146323873.1">
    <property type="nucleotide sequence ID" value="NZ_BAABLR010000005.1"/>
</dbReference>
<dbReference type="OrthoDB" id="197262at2"/>
<evidence type="ECO:0000313" key="14">
    <source>
        <dbReference type="EMBL" id="TWT26809.1"/>
    </source>
</evidence>
<keyword evidence="9 12" id="KW-1133">Transmembrane helix</keyword>
<dbReference type="SUPFAM" id="SSF81660">
    <property type="entry name" value="Metal cation-transporting ATPase, ATP-binding domain N"/>
    <property type="match status" value="1"/>
</dbReference>
<feature type="transmembrane region" description="Helical" evidence="12">
    <location>
        <begin position="216"/>
        <end position="238"/>
    </location>
</feature>
<dbReference type="GO" id="GO:0009055">
    <property type="term" value="F:electron transfer activity"/>
    <property type="evidence" value="ECO:0007669"/>
    <property type="project" value="InterPro"/>
</dbReference>
<keyword evidence="3" id="KW-0813">Transport</keyword>
<feature type="transmembrane region" description="Helical" evidence="12">
    <location>
        <begin position="333"/>
        <end position="358"/>
    </location>
</feature>
<proteinExistence type="inferred from homology"/>
<dbReference type="EMBL" id="VOHM01000006">
    <property type="protein sequence ID" value="TWT26809.1"/>
    <property type="molecule type" value="Genomic_DNA"/>
</dbReference>
<keyword evidence="8" id="KW-0249">Electron transport</keyword>
<evidence type="ECO:0000259" key="13">
    <source>
        <dbReference type="Pfam" id="PF01292"/>
    </source>
</evidence>
<evidence type="ECO:0000256" key="11">
    <source>
        <dbReference type="ARBA" id="ARBA00023136"/>
    </source>
</evidence>
<evidence type="ECO:0000256" key="5">
    <source>
        <dbReference type="ARBA" id="ARBA00022617"/>
    </source>
</evidence>
<dbReference type="InterPro" id="IPR023299">
    <property type="entry name" value="ATPase_P-typ_cyto_dom_N"/>
</dbReference>
<dbReference type="GO" id="GO:0005506">
    <property type="term" value="F:iron ion binding"/>
    <property type="evidence" value="ECO:0007669"/>
    <property type="project" value="InterPro"/>
</dbReference>
<evidence type="ECO:0000256" key="6">
    <source>
        <dbReference type="ARBA" id="ARBA00022692"/>
    </source>
</evidence>
<dbReference type="PANTHER" id="PTHR30485:SF0">
    <property type="entry name" value="NI_FE-HYDROGENASE 1 B-TYPE CYTOCHROME SUBUNIT-RELATED"/>
    <property type="match status" value="1"/>
</dbReference>
<evidence type="ECO:0000256" key="10">
    <source>
        <dbReference type="ARBA" id="ARBA00023004"/>
    </source>
</evidence>
<evidence type="ECO:0000256" key="2">
    <source>
        <dbReference type="ARBA" id="ARBA00008622"/>
    </source>
</evidence>
<evidence type="ECO:0000256" key="4">
    <source>
        <dbReference type="ARBA" id="ARBA00022475"/>
    </source>
</evidence>
<evidence type="ECO:0000256" key="3">
    <source>
        <dbReference type="ARBA" id="ARBA00022448"/>
    </source>
</evidence>
<dbReference type="Pfam" id="PF01292">
    <property type="entry name" value="Ni_hydr_CYTB"/>
    <property type="match status" value="1"/>
</dbReference>
<protein>
    <submittedName>
        <fullName evidence="14">Ni/Fe-hydrogenase, b-type cytochrome subunit</fullName>
    </submittedName>
</protein>
<dbReference type="GO" id="GO:0022904">
    <property type="term" value="P:respiratory electron transport chain"/>
    <property type="evidence" value="ECO:0007669"/>
    <property type="project" value="InterPro"/>
</dbReference>
<accession>A0A5C5ULS4</accession>
<sequence>MSTKVIRVATSYPVRKLSPGRLLAMAAVSPEGSQDPVDMALDASLKVNRPDITPTFTSDFSPARPQRKYSLAQVELPQVGHVMVMRGDLQAVMEQANMTREERALIVRNADIQDKAGRRCLAVARADIAPDGTVGEYYMEGFVALSLENPQELASNVAANPNEWVRVNIWSATLRFQHWANMVLIVLMSLSGYYIMRPFFGPAAEAGPDVGYLMGWIRMIHYVSAFLWLGLGFSRLVLSFTAKDRQLRWRSLWPLNSKEDVKNLWGTMQYYMFLRKHGPLYLAHNPLQQLSYTGIYAMCFIQMLTGLMLYGLYHQDNMFWMLVSYPVHWFGIPVIRLIHSLIMFILWAFVWLHVYLAIRADALERHGGVSSMFNGGVWLRRGARPVDAPEIG</sequence>